<protein>
    <submittedName>
        <fullName evidence="10">Putative permease</fullName>
    </submittedName>
</protein>
<dbReference type="NCBIfam" id="TIGR01625">
    <property type="entry name" value="YidE_YbjL_dupl"/>
    <property type="match status" value="1"/>
</dbReference>
<evidence type="ECO:0000259" key="9">
    <source>
        <dbReference type="Pfam" id="PF06826"/>
    </source>
</evidence>
<evidence type="ECO:0000256" key="2">
    <source>
        <dbReference type="ARBA" id="ARBA00009854"/>
    </source>
</evidence>
<dbReference type="HOGENOM" id="CLU_035023_4_0_9"/>
<gene>
    <name evidence="10" type="ORF">Cspa_c37350</name>
</gene>
<dbReference type="PATRIC" id="fig|931276.5.peg.3768"/>
<feature type="transmembrane region" description="Helical" evidence="8">
    <location>
        <begin position="313"/>
        <end position="335"/>
    </location>
</feature>
<evidence type="ECO:0000256" key="8">
    <source>
        <dbReference type="SAM" id="Phobius"/>
    </source>
</evidence>
<dbReference type="EMBL" id="CP004121">
    <property type="protein sequence ID" value="AGF57495.1"/>
    <property type="molecule type" value="Genomic_DNA"/>
</dbReference>
<dbReference type="InterPro" id="IPR006512">
    <property type="entry name" value="YidE_YbjL"/>
</dbReference>
<feature type="transmembrane region" description="Helical" evidence="8">
    <location>
        <begin position="405"/>
        <end position="425"/>
    </location>
</feature>
<dbReference type="Proteomes" id="UP000011728">
    <property type="component" value="Chromosome"/>
</dbReference>
<keyword evidence="7 8" id="KW-0472">Membrane</keyword>
<proteinExistence type="inferred from homology"/>
<evidence type="ECO:0000256" key="7">
    <source>
        <dbReference type="ARBA" id="ARBA00023136"/>
    </source>
</evidence>
<feature type="transmembrane region" description="Helical" evidence="8">
    <location>
        <begin position="34"/>
        <end position="56"/>
    </location>
</feature>
<feature type="transmembrane region" description="Helical" evidence="8">
    <location>
        <begin position="286"/>
        <end position="307"/>
    </location>
</feature>
<comment type="similarity">
    <text evidence="2">Belongs to the AAE transporter (TC 2.A.81) family.</text>
</comment>
<keyword evidence="4" id="KW-1003">Cell membrane</keyword>
<feature type="domain" description="YidE/YbjL duplication" evidence="9">
    <location>
        <begin position="16"/>
        <end position="243"/>
    </location>
</feature>
<feature type="transmembrane region" description="Helical" evidence="8">
    <location>
        <begin position="82"/>
        <end position="99"/>
    </location>
</feature>
<dbReference type="eggNOG" id="COG2985">
    <property type="taxonomic scope" value="Bacteria"/>
</dbReference>
<dbReference type="AlphaFoldDB" id="M1LWC8"/>
<accession>M1LWC8</accession>
<feature type="transmembrane region" description="Helical" evidence="8">
    <location>
        <begin position="6"/>
        <end position="27"/>
    </location>
</feature>
<evidence type="ECO:0000256" key="6">
    <source>
        <dbReference type="ARBA" id="ARBA00022989"/>
    </source>
</evidence>
<feature type="transmembrane region" description="Helical" evidence="8">
    <location>
        <begin position="437"/>
        <end position="458"/>
    </location>
</feature>
<dbReference type="RefSeq" id="WP_015393810.1">
    <property type="nucleotide sequence ID" value="NC_020291.1"/>
</dbReference>
<evidence type="ECO:0000313" key="11">
    <source>
        <dbReference type="Proteomes" id="UP000011728"/>
    </source>
</evidence>
<dbReference type="InterPro" id="IPR050144">
    <property type="entry name" value="AAE_transporter"/>
</dbReference>
<feature type="transmembrane region" description="Helical" evidence="8">
    <location>
        <begin position="373"/>
        <end position="398"/>
    </location>
</feature>
<keyword evidence="3" id="KW-0813">Transport</keyword>
<comment type="subcellular location">
    <subcellularLocation>
        <location evidence="1">Cell membrane</location>
        <topology evidence="1">Multi-pass membrane protein</topology>
    </subcellularLocation>
</comment>
<evidence type="ECO:0000256" key="5">
    <source>
        <dbReference type="ARBA" id="ARBA00022692"/>
    </source>
</evidence>
<evidence type="ECO:0000256" key="3">
    <source>
        <dbReference type="ARBA" id="ARBA00022448"/>
    </source>
</evidence>
<feature type="transmembrane region" description="Helical" evidence="8">
    <location>
        <begin position="226"/>
        <end position="246"/>
    </location>
</feature>
<dbReference type="STRING" id="36745.CLSAP_35080"/>
<keyword evidence="6 8" id="KW-1133">Transmembrane helix</keyword>
<dbReference type="GO" id="GO:0005886">
    <property type="term" value="C:plasma membrane"/>
    <property type="evidence" value="ECO:0007669"/>
    <property type="project" value="UniProtKB-SubCell"/>
</dbReference>
<organism evidence="10 11">
    <name type="scientific">Clostridium saccharoperbutylacetonicum N1-4(HMT)</name>
    <dbReference type="NCBI Taxonomy" id="931276"/>
    <lineage>
        <taxon>Bacteria</taxon>
        <taxon>Bacillati</taxon>
        <taxon>Bacillota</taxon>
        <taxon>Clostridia</taxon>
        <taxon>Eubacteriales</taxon>
        <taxon>Clostridiaceae</taxon>
        <taxon>Clostridium</taxon>
    </lineage>
</organism>
<keyword evidence="11" id="KW-1185">Reference proteome</keyword>
<dbReference type="Pfam" id="PF06826">
    <property type="entry name" value="Asp-Al_Ex"/>
    <property type="match status" value="2"/>
</dbReference>
<dbReference type="OrthoDB" id="9155749at2"/>
<keyword evidence="5 8" id="KW-0812">Transmembrane</keyword>
<feature type="domain" description="YidE/YbjL duplication" evidence="9">
    <location>
        <begin position="291"/>
        <end position="459"/>
    </location>
</feature>
<dbReference type="PANTHER" id="PTHR30445:SF3">
    <property type="entry name" value="TRANSPORT PROTEIN YIDE-RELATED"/>
    <property type="match status" value="1"/>
</dbReference>
<evidence type="ECO:0000313" key="10">
    <source>
        <dbReference type="EMBL" id="AGF57495.1"/>
    </source>
</evidence>
<reference evidence="10 11" key="1">
    <citation type="submission" date="2013-02" db="EMBL/GenBank/DDBJ databases">
        <title>Genome sequence of Clostridium saccharoperbutylacetonicum N1-4(HMT).</title>
        <authorList>
            <person name="Poehlein A."/>
            <person name="Daniel R."/>
        </authorList>
    </citation>
    <scope>NUCLEOTIDE SEQUENCE [LARGE SCALE GENOMIC DNA]</scope>
    <source>
        <strain evidence="11">N1-4(HMT)</strain>
    </source>
</reference>
<dbReference type="KEGG" id="csr:Cspa_c37350"/>
<sequence>MHFNIGAFTLNQFVLLFAAAFLGLAFGKIKIGKFSFGLSGTLFSGLLLGWAAVAFARGIGEGDALYKTAQKVVTGGIISKDFFDFFLILFITAVGLLTGKDIARALKKYGLKFLIIGFVITFTGVAATYGFIVSSDKYSAYQVSGIYTGALTSSPGLAASLETVKNQADSVEARYQQLSNEDKTKVLKMVDKSGALTPENTPELSKEQIDKFIKTAQSDVSLGHTLAFPFGLLTIILSVVFLPKLFRIDVDKEREEFAAGMQKEAEGMKEAAVTSEKSENIKEGKFNLIAFAFVCFLGYFLGSFKFSLGAGEFSLGTSGGVLVAALTCSHFGKIGPLNFRMDSKTLGVVRQIGLGFFLSTVGLMYGYDAVSVFGGSGAAVAMMGLVVVVVSILMGFIVGRYVFKLNWMVLAGAICGGMTSTPGLGAATDAVGSDYPAIGYGATYPFALIYKVVLLMILHKLFII</sequence>
<feature type="transmembrane region" description="Helical" evidence="8">
    <location>
        <begin position="347"/>
        <end position="367"/>
    </location>
</feature>
<feature type="transmembrane region" description="Helical" evidence="8">
    <location>
        <begin position="111"/>
        <end position="132"/>
    </location>
</feature>
<dbReference type="PANTHER" id="PTHR30445">
    <property type="entry name" value="K(+)_H(+) ANTIPORTER SUBUNIT KHTT"/>
    <property type="match status" value="1"/>
</dbReference>
<name>M1LWC8_9CLOT</name>
<evidence type="ECO:0000256" key="1">
    <source>
        <dbReference type="ARBA" id="ARBA00004651"/>
    </source>
</evidence>
<evidence type="ECO:0000256" key="4">
    <source>
        <dbReference type="ARBA" id="ARBA00022475"/>
    </source>
</evidence>